<evidence type="ECO:0000259" key="1">
    <source>
        <dbReference type="Pfam" id="PF20598"/>
    </source>
</evidence>
<evidence type="ECO:0000313" key="2">
    <source>
        <dbReference type="EMBL" id="TLM77030.1"/>
    </source>
</evidence>
<gene>
    <name evidence="2" type="ORF">FDY93_11775</name>
</gene>
<protein>
    <recommendedName>
        <fullName evidence="1">DUF6795 domain-containing protein</fullName>
    </recommendedName>
</protein>
<comment type="caution">
    <text evidence="2">The sequence shown here is derived from an EMBL/GenBank/DDBJ whole genome shotgun (WGS) entry which is preliminary data.</text>
</comment>
<feature type="domain" description="DUF6795" evidence="1">
    <location>
        <begin position="90"/>
        <end position="191"/>
    </location>
</feature>
<dbReference type="Pfam" id="PF20598">
    <property type="entry name" value="DUF6795"/>
    <property type="match status" value="1"/>
</dbReference>
<dbReference type="InterPro" id="IPR046474">
    <property type="entry name" value="DUF6795"/>
</dbReference>
<keyword evidence="3" id="KW-1185">Reference proteome</keyword>
<evidence type="ECO:0000313" key="3">
    <source>
        <dbReference type="Proteomes" id="UP000306791"/>
    </source>
</evidence>
<dbReference type="RefSeq" id="WP_138235937.1">
    <property type="nucleotide sequence ID" value="NZ_CP185860.1"/>
</dbReference>
<proteinExistence type="predicted"/>
<name>A0ABY2UGZ3_9GAMM</name>
<dbReference type="Proteomes" id="UP000306791">
    <property type="component" value="Unassembled WGS sequence"/>
</dbReference>
<organism evidence="2 3">
    <name type="scientific">Microbulbifer harenosus</name>
    <dbReference type="NCBI Taxonomy" id="2576840"/>
    <lineage>
        <taxon>Bacteria</taxon>
        <taxon>Pseudomonadati</taxon>
        <taxon>Pseudomonadota</taxon>
        <taxon>Gammaproteobacteria</taxon>
        <taxon>Cellvibrionales</taxon>
        <taxon>Microbulbiferaceae</taxon>
        <taxon>Microbulbifer</taxon>
    </lineage>
</organism>
<dbReference type="EMBL" id="VANI01000011">
    <property type="protein sequence ID" value="TLM77030.1"/>
    <property type="molecule type" value="Genomic_DNA"/>
</dbReference>
<reference evidence="2 3" key="1">
    <citation type="submission" date="2019-05" db="EMBL/GenBank/DDBJ databases">
        <title>Microbulbifer harenosus sp. nov., an alginate-degrading bacterium isolated from coastal sand.</title>
        <authorList>
            <person name="Huang H."/>
            <person name="Mo K."/>
            <person name="Bao S."/>
        </authorList>
    </citation>
    <scope>NUCLEOTIDE SEQUENCE [LARGE SCALE GENOMIC DNA]</scope>
    <source>
        <strain evidence="2 3">HB161719</strain>
    </source>
</reference>
<sequence>MLERSISCQFSRGFLTAHFPEPHFSGTFDPWIQVSPLEASLLFRWFFLLVGISSIWNCSADSGAAMVSVKEKEMFGKVKEETYVIASPLSGVLLRDGKPMPNARLLRRLTWNGNEEGVVQEFRTDEEGRFELPVHEEGLSLNFLTQFVAKSTVYVASEADENMIWYSSKLTPELNSEIENPVVGLTCDMADDEVIVHGRESSVPNIMTRCRWSSMKKA</sequence>
<accession>A0ABY2UGZ3</accession>